<comment type="caution">
    <text evidence="5">The sequence shown here is derived from an EMBL/GenBank/DDBJ whole genome shotgun (WGS) entry which is preliminary data.</text>
</comment>
<organism evidence="5 6">
    <name type="scientific">Peptacetobacter hiranonis (strain DSM 13275 / JCM 10541 / KCTC 15199 / TO-931)</name>
    <name type="common">Clostridium hiranonis</name>
    <dbReference type="NCBI Taxonomy" id="500633"/>
    <lineage>
        <taxon>Bacteria</taxon>
        <taxon>Bacillati</taxon>
        <taxon>Bacillota</taxon>
        <taxon>Clostridia</taxon>
        <taxon>Peptostreptococcales</taxon>
        <taxon>Peptostreptococcaceae</taxon>
        <taxon>Peptacetobacter</taxon>
    </lineage>
</organism>
<evidence type="ECO:0000259" key="4">
    <source>
        <dbReference type="PROSITE" id="PS00662"/>
    </source>
</evidence>
<evidence type="ECO:0000256" key="2">
    <source>
        <dbReference type="ARBA" id="ARBA00022741"/>
    </source>
</evidence>
<keyword evidence="2" id="KW-0547">Nucleotide-binding</keyword>
<evidence type="ECO:0000313" key="5">
    <source>
        <dbReference type="EMBL" id="EEA85607.1"/>
    </source>
</evidence>
<feature type="domain" description="Bacterial type II secretion system protein E" evidence="4">
    <location>
        <begin position="279"/>
        <end position="293"/>
    </location>
</feature>
<keyword evidence="3" id="KW-0067">ATP-binding</keyword>
<evidence type="ECO:0000256" key="1">
    <source>
        <dbReference type="ARBA" id="ARBA00006611"/>
    </source>
</evidence>
<dbReference type="RefSeq" id="WP_006439624.1">
    <property type="nucleotide sequence ID" value="NZ_DS995356.1"/>
</dbReference>
<dbReference type="STRING" id="500633.CLOHIR_00713"/>
<name>B6FXW2_PEPHT</name>
<keyword evidence="6" id="KW-1185">Reference proteome</keyword>
<dbReference type="Gene3D" id="3.30.450.90">
    <property type="match status" value="1"/>
</dbReference>
<dbReference type="HOGENOM" id="CLU_013446_2_2_9"/>
<reference evidence="5 6" key="2">
    <citation type="submission" date="2008-10" db="EMBL/GenBank/DDBJ databases">
        <title>Draft genome sequence of Clostridium hiranonis (DSM 13275).</title>
        <authorList>
            <person name="Sudarsanam P."/>
            <person name="Ley R."/>
            <person name="Guruge J."/>
            <person name="Turnbaugh P.J."/>
            <person name="Mahowald M."/>
            <person name="Liep D."/>
            <person name="Gordon J."/>
        </authorList>
    </citation>
    <scope>NUCLEOTIDE SEQUENCE [LARGE SCALE GENOMIC DNA]</scope>
    <source>
        <strain evidence="5 6">DSM 13275</strain>
    </source>
</reference>
<dbReference type="Gene3D" id="3.40.50.300">
    <property type="entry name" value="P-loop containing nucleotide triphosphate hydrolases"/>
    <property type="match status" value="1"/>
</dbReference>
<dbReference type="InterPro" id="IPR001482">
    <property type="entry name" value="T2SS/T4SS_dom"/>
</dbReference>
<protein>
    <submittedName>
        <fullName evidence="5">Type II/IV secretion system protein</fullName>
    </submittedName>
</protein>
<dbReference type="OrthoDB" id="9808272at2"/>
<gene>
    <name evidence="5" type="ORF">CLOHIR_00713</name>
</gene>
<dbReference type="EMBL" id="ABWP01000029">
    <property type="protein sequence ID" value="EEA85607.1"/>
    <property type="molecule type" value="Genomic_DNA"/>
</dbReference>
<proteinExistence type="inferred from homology"/>
<dbReference type="Pfam" id="PF00437">
    <property type="entry name" value="T2SSE"/>
    <property type="match status" value="1"/>
</dbReference>
<dbReference type="AlphaFoldDB" id="B6FXW2"/>
<dbReference type="SUPFAM" id="SSF52540">
    <property type="entry name" value="P-loop containing nucleoside triphosphate hydrolases"/>
    <property type="match status" value="1"/>
</dbReference>
<dbReference type="Proteomes" id="UP000003178">
    <property type="component" value="Unassembled WGS sequence"/>
</dbReference>
<dbReference type="GO" id="GO:0005524">
    <property type="term" value="F:ATP binding"/>
    <property type="evidence" value="ECO:0007669"/>
    <property type="project" value="UniProtKB-KW"/>
</dbReference>
<dbReference type="CDD" id="cd01129">
    <property type="entry name" value="PulE-GspE-like"/>
    <property type="match status" value="1"/>
</dbReference>
<accession>B6FXW2</accession>
<dbReference type="PANTHER" id="PTHR30258:SF3">
    <property type="entry name" value="SLL1921 PROTEIN"/>
    <property type="match status" value="1"/>
</dbReference>
<dbReference type="InterPro" id="IPR027417">
    <property type="entry name" value="P-loop_NTPase"/>
</dbReference>
<sequence length="437" mass="49715">MTLKVGIPKKISIKYNAYLLDETDSTITIETSEESLELIQDIRLATGKEPIIVKGDEEEIKRKISVRYDSRMENNDDRAQKLFKNMTEFAIEQNISDIHIEPFEEEFRIRMRRDGKLELYENISMAFYPEVVSFIKLKSGMDIAEKRLPQDGRLEILDKDNSVDVRVSSIPTVNGEKIVMRILNKKIFIENISKPDFTEDEMKLVSEIISKKSGIILICGPTGSGKTTTVYSIIKKLMDLERNITTIENPIEYKIKGINQIQVNEKIGLTFEKGLRSILRQDPDIIMIGEIRDTETAEIAVRAAITGHLVISTIHTEDAVSTIIRLNDMGVKAYLIKSSLIGVISQRLVRKKCGHCKNIPGLVEKCGFCDGRGYIGRTAIHEIMEINEDIKETIRDNFDKSRIKDVANKTGMISFEDSIKELLENGVLDEREVRNLV</sequence>
<evidence type="ECO:0000313" key="6">
    <source>
        <dbReference type="Proteomes" id="UP000003178"/>
    </source>
</evidence>
<dbReference type="PANTHER" id="PTHR30258">
    <property type="entry name" value="TYPE II SECRETION SYSTEM PROTEIN GSPE-RELATED"/>
    <property type="match status" value="1"/>
</dbReference>
<evidence type="ECO:0000256" key="3">
    <source>
        <dbReference type="ARBA" id="ARBA00022840"/>
    </source>
</evidence>
<dbReference type="PROSITE" id="PS00662">
    <property type="entry name" value="T2SP_E"/>
    <property type="match status" value="1"/>
</dbReference>
<comment type="similarity">
    <text evidence="1">Belongs to the GSP E family.</text>
</comment>
<reference evidence="5 6" key="1">
    <citation type="submission" date="2008-09" db="EMBL/GenBank/DDBJ databases">
        <authorList>
            <person name="Fulton L."/>
            <person name="Clifton S."/>
            <person name="Fulton B."/>
            <person name="Xu J."/>
            <person name="Minx P."/>
            <person name="Pepin K.H."/>
            <person name="Johnson M."/>
            <person name="Thiruvilangam P."/>
            <person name="Bhonagiri V."/>
            <person name="Nash W.E."/>
            <person name="Mardis E.R."/>
            <person name="Wilson R.K."/>
        </authorList>
    </citation>
    <scope>NUCLEOTIDE SEQUENCE [LARGE SCALE GENOMIC DNA]</scope>
    <source>
        <strain evidence="5 6">DSM 13275</strain>
    </source>
</reference>
<dbReference type="GO" id="GO:0016887">
    <property type="term" value="F:ATP hydrolysis activity"/>
    <property type="evidence" value="ECO:0007669"/>
    <property type="project" value="TreeGrafter"/>
</dbReference>
<dbReference type="eggNOG" id="COG2804">
    <property type="taxonomic scope" value="Bacteria"/>
</dbReference>
<dbReference type="GO" id="GO:0005886">
    <property type="term" value="C:plasma membrane"/>
    <property type="evidence" value="ECO:0007669"/>
    <property type="project" value="TreeGrafter"/>
</dbReference>